<evidence type="ECO:0000256" key="2">
    <source>
        <dbReference type="ARBA" id="ARBA00022723"/>
    </source>
</evidence>
<keyword evidence="4" id="KW-0862">Zinc</keyword>
<feature type="domain" description="C2H2-type" evidence="8">
    <location>
        <begin position="42"/>
        <end position="70"/>
    </location>
</feature>
<dbReference type="PANTHER" id="PTHR23215">
    <property type="entry name" value="ZINC FINGER PROTEIN 207"/>
    <property type="match status" value="1"/>
</dbReference>
<dbReference type="InterPro" id="IPR036236">
    <property type="entry name" value="Znf_C2H2_sf"/>
</dbReference>
<evidence type="ECO:0000259" key="9">
    <source>
        <dbReference type="PROSITE" id="PS50808"/>
    </source>
</evidence>
<dbReference type="SMART" id="SM00355">
    <property type="entry name" value="ZnF_C2H2"/>
    <property type="match status" value="2"/>
</dbReference>
<feature type="compositionally biased region" description="Low complexity" evidence="7">
    <location>
        <begin position="197"/>
        <end position="214"/>
    </location>
</feature>
<dbReference type="OrthoDB" id="1306014at2759"/>
<evidence type="ECO:0000313" key="11">
    <source>
        <dbReference type="Proteomes" id="UP000799640"/>
    </source>
</evidence>
<dbReference type="GO" id="GO:0005634">
    <property type="term" value="C:nucleus"/>
    <property type="evidence" value="ECO:0007669"/>
    <property type="project" value="UniProtKB-SubCell"/>
</dbReference>
<dbReference type="Proteomes" id="UP000799640">
    <property type="component" value="Unassembled WGS sequence"/>
</dbReference>
<protein>
    <recommendedName>
        <fullName evidence="12">C2H2-type domain-containing protein</fullName>
    </recommendedName>
</protein>
<proteinExistence type="predicted"/>
<keyword evidence="11" id="KW-1185">Reference proteome</keyword>
<dbReference type="PANTHER" id="PTHR23215:SF0">
    <property type="entry name" value="BUB3-INTERACTING AND GLEBS MOTIF-CONTAINING PROTEIN ZNF207"/>
    <property type="match status" value="1"/>
</dbReference>
<dbReference type="PROSITE" id="PS50157">
    <property type="entry name" value="ZINC_FINGER_C2H2_2"/>
    <property type="match status" value="1"/>
</dbReference>
<accession>A0A6G1I7B5</accession>
<comment type="subcellular location">
    <subcellularLocation>
        <location evidence="1">Nucleus</location>
    </subcellularLocation>
</comment>
<evidence type="ECO:0000313" key="10">
    <source>
        <dbReference type="EMBL" id="KAF2404081.1"/>
    </source>
</evidence>
<dbReference type="EMBL" id="ML996688">
    <property type="protein sequence ID" value="KAF2404081.1"/>
    <property type="molecule type" value="Genomic_DNA"/>
</dbReference>
<reference evidence="10" key="1">
    <citation type="journal article" date="2020" name="Stud. Mycol.">
        <title>101 Dothideomycetes genomes: a test case for predicting lifestyles and emergence of pathogens.</title>
        <authorList>
            <person name="Haridas S."/>
            <person name="Albert R."/>
            <person name="Binder M."/>
            <person name="Bloem J."/>
            <person name="Labutti K."/>
            <person name="Salamov A."/>
            <person name="Andreopoulos B."/>
            <person name="Baker S."/>
            <person name="Barry K."/>
            <person name="Bills G."/>
            <person name="Bluhm B."/>
            <person name="Cannon C."/>
            <person name="Castanera R."/>
            <person name="Culley D."/>
            <person name="Daum C."/>
            <person name="Ezra D."/>
            <person name="Gonzalez J."/>
            <person name="Henrissat B."/>
            <person name="Kuo A."/>
            <person name="Liang C."/>
            <person name="Lipzen A."/>
            <person name="Lutzoni F."/>
            <person name="Magnuson J."/>
            <person name="Mondo S."/>
            <person name="Nolan M."/>
            <person name="Ohm R."/>
            <person name="Pangilinan J."/>
            <person name="Park H.-J."/>
            <person name="Ramirez L."/>
            <person name="Alfaro M."/>
            <person name="Sun H."/>
            <person name="Tritt A."/>
            <person name="Yoshinaga Y."/>
            <person name="Zwiers L.-H."/>
            <person name="Turgeon B."/>
            <person name="Goodwin S."/>
            <person name="Spatafora J."/>
            <person name="Crous P."/>
            <person name="Grigoriev I."/>
        </authorList>
    </citation>
    <scope>NUCLEOTIDE SEQUENCE</scope>
    <source>
        <strain evidence="10">CBS 262.69</strain>
    </source>
</reference>
<dbReference type="Gene3D" id="3.30.160.60">
    <property type="entry name" value="Classic Zinc Finger"/>
    <property type="match status" value="1"/>
</dbReference>
<name>A0A6G1I7B5_9PEZI</name>
<feature type="region of interest" description="Disordered" evidence="7">
    <location>
        <begin position="182"/>
        <end position="343"/>
    </location>
</feature>
<evidence type="ECO:0000256" key="5">
    <source>
        <dbReference type="ARBA" id="ARBA00023242"/>
    </source>
</evidence>
<keyword evidence="3 6" id="KW-0863">Zinc-finger</keyword>
<dbReference type="PROSITE" id="PS00028">
    <property type="entry name" value="ZINC_FINGER_C2H2_1"/>
    <property type="match status" value="1"/>
</dbReference>
<evidence type="ECO:0000256" key="7">
    <source>
        <dbReference type="SAM" id="MobiDB-lite"/>
    </source>
</evidence>
<feature type="compositionally biased region" description="Low complexity" evidence="7">
    <location>
        <begin position="224"/>
        <end position="234"/>
    </location>
</feature>
<dbReference type="PROSITE" id="PS50808">
    <property type="entry name" value="ZF_BED"/>
    <property type="match status" value="1"/>
</dbReference>
<evidence type="ECO:0008006" key="12">
    <source>
        <dbReference type="Google" id="ProtNLM"/>
    </source>
</evidence>
<dbReference type="FunFam" id="3.30.160.60:FF:000354">
    <property type="entry name" value="C2H2 finger domain-containing protein"/>
    <property type="match status" value="1"/>
</dbReference>
<dbReference type="InterPro" id="IPR013087">
    <property type="entry name" value="Znf_C2H2_type"/>
</dbReference>
<organism evidence="10 11">
    <name type="scientific">Trichodelitschia bisporula</name>
    <dbReference type="NCBI Taxonomy" id="703511"/>
    <lineage>
        <taxon>Eukaryota</taxon>
        <taxon>Fungi</taxon>
        <taxon>Dikarya</taxon>
        <taxon>Ascomycota</taxon>
        <taxon>Pezizomycotina</taxon>
        <taxon>Dothideomycetes</taxon>
        <taxon>Dothideomycetes incertae sedis</taxon>
        <taxon>Phaeotrichales</taxon>
        <taxon>Phaeotrichaceae</taxon>
        <taxon>Trichodelitschia</taxon>
    </lineage>
</organism>
<evidence type="ECO:0000256" key="3">
    <source>
        <dbReference type="ARBA" id="ARBA00022771"/>
    </source>
</evidence>
<feature type="domain" description="BED-type" evidence="9">
    <location>
        <begin position="13"/>
        <end position="72"/>
    </location>
</feature>
<dbReference type="GO" id="GO:0008270">
    <property type="term" value="F:zinc ion binding"/>
    <property type="evidence" value="ECO:0007669"/>
    <property type="project" value="UniProtKB-KW"/>
</dbReference>
<feature type="region of interest" description="Disordered" evidence="7">
    <location>
        <begin position="369"/>
        <end position="394"/>
    </location>
</feature>
<evidence type="ECO:0000256" key="1">
    <source>
        <dbReference type="ARBA" id="ARBA00004123"/>
    </source>
</evidence>
<keyword evidence="5" id="KW-0539">Nucleus</keyword>
<dbReference type="InterPro" id="IPR003656">
    <property type="entry name" value="Znf_BED"/>
</dbReference>
<dbReference type="AlphaFoldDB" id="A0A6G1I7B5"/>
<evidence type="ECO:0000256" key="4">
    <source>
        <dbReference type="ARBA" id="ARBA00022833"/>
    </source>
</evidence>
<keyword evidence="2" id="KW-0479">Metal-binding</keyword>
<dbReference type="SUPFAM" id="SSF57667">
    <property type="entry name" value="beta-beta-alpha zinc fingers"/>
    <property type="match status" value="1"/>
</dbReference>
<dbReference type="CDD" id="cd20908">
    <property type="entry name" value="SUF4-like"/>
    <property type="match status" value="1"/>
</dbReference>
<gene>
    <name evidence="10" type="ORF">EJ06DRAFT_187454</name>
</gene>
<feature type="region of interest" description="Disordered" evidence="7">
    <location>
        <begin position="116"/>
        <end position="139"/>
    </location>
</feature>
<dbReference type="GO" id="GO:0003677">
    <property type="term" value="F:DNA binding"/>
    <property type="evidence" value="ECO:0007669"/>
    <property type="project" value="InterPro"/>
</dbReference>
<feature type="compositionally biased region" description="Pro residues" evidence="7">
    <location>
        <begin position="235"/>
        <end position="270"/>
    </location>
</feature>
<evidence type="ECO:0000256" key="6">
    <source>
        <dbReference type="PROSITE-ProRule" id="PRU00042"/>
    </source>
</evidence>
<evidence type="ECO:0000259" key="8">
    <source>
        <dbReference type="PROSITE" id="PS50157"/>
    </source>
</evidence>
<feature type="compositionally biased region" description="Low complexity" evidence="7">
    <location>
        <begin position="318"/>
        <end position="334"/>
    </location>
</feature>
<sequence length="394" mass="43103">MGKKKRKFPSLEEILQRPWCYYCERDFGDLKILISHQKAKHFKCERCNRRLNTAGGLSVHMNQVHKEQLNSVENALANRQGLEVEIFGMEGIPDEVKAQHDARITQQYWEEQAARRATTGNPTPGGASGHTIKRKKAKIESKEEIEKRLETYLRQVEQGIPMSEIMEGIETAPETVPTPVAQQPFQAPQTSPPPFANHPFQAPFAPPFAQQQAPFQPPFPVPVQPFSGPPMAGAPFPPVPGFSPPGGQPFPPPFHTPTPPFAQGAPPPPRQGSGSAPALPQRPQFSAPPVNAAQFQQMHQGAAPSHTVTQGAVDELISSARQSAQAEEATQTASKPKKEKNTRMVYADNEISPEEKMAQLPKYQFTRGAREQQGSVLRSATGTVGAGATGVVRE</sequence>